<dbReference type="EMBL" id="FNID01000010">
    <property type="protein sequence ID" value="SDN06539.1"/>
    <property type="molecule type" value="Genomic_DNA"/>
</dbReference>
<feature type="domain" description="Transcriptional coactivator p15 (PC4) C-terminal" evidence="1">
    <location>
        <begin position="21"/>
        <end position="65"/>
    </location>
</feature>
<evidence type="ECO:0000313" key="3">
    <source>
        <dbReference type="Proteomes" id="UP000199182"/>
    </source>
</evidence>
<dbReference type="RefSeq" id="WP_092639174.1">
    <property type="nucleotide sequence ID" value="NZ_FNID01000010.1"/>
</dbReference>
<dbReference type="InterPro" id="IPR003173">
    <property type="entry name" value="PC4_C"/>
</dbReference>
<proteinExistence type="predicted"/>
<keyword evidence="3" id="KW-1185">Reference proteome</keyword>
<dbReference type="STRING" id="258515.SAMN05192585_11080"/>
<dbReference type="PIRSF" id="PIRSF037246">
    <property type="entry name" value="UCP037246"/>
    <property type="match status" value="1"/>
</dbReference>
<organism evidence="2 3">
    <name type="scientific">Acetanaerobacterium elongatum</name>
    <dbReference type="NCBI Taxonomy" id="258515"/>
    <lineage>
        <taxon>Bacteria</taxon>
        <taxon>Bacillati</taxon>
        <taxon>Bacillota</taxon>
        <taxon>Clostridia</taxon>
        <taxon>Eubacteriales</taxon>
        <taxon>Oscillospiraceae</taxon>
        <taxon>Acetanaerobacterium</taxon>
    </lineage>
</organism>
<evidence type="ECO:0000313" key="2">
    <source>
        <dbReference type="EMBL" id="SDN06539.1"/>
    </source>
</evidence>
<dbReference type="Proteomes" id="UP000199182">
    <property type="component" value="Unassembled WGS sequence"/>
</dbReference>
<dbReference type="Pfam" id="PF02229">
    <property type="entry name" value="PC4"/>
    <property type="match status" value="1"/>
</dbReference>
<sequence length="76" mass="8682">MPDLQYEIKQKIACLSEEKGGWIKEINLVTWNGNEAKYDIRAWSPDHTKMGKGVTLSKDEIRTLTSVLIELFNDGN</sequence>
<gene>
    <name evidence="2" type="ORF">SAMN05192585_11080</name>
</gene>
<dbReference type="OrthoDB" id="7067273at2"/>
<dbReference type="GO" id="GO:0006355">
    <property type="term" value="P:regulation of DNA-templated transcription"/>
    <property type="evidence" value="ECO:0007669"/>
    <property type="project" value="InterPro"/>
</dbReference>
<dbReference type="GO" id="GO:0003677">
    <property type="term" value="F:DNA binding"/>
    <property type="evidence" value="ECO:0007669"/>
    <property type="project" value="InterPro"/>
</dbReference>
<accession>A0A1G9YBV0</accession>
<evidence type="ECO:0000259" key="1">
    <source>
        <dbReference type="Pfam" id="PF02229"/>
    </source>
</evidence>
<dbReference type="AlphaFoldDB" id="A0A1G9YBV0"/>
<dbReference type="Gene3D" id="2.30.31.70">
    <property type="match status" value="1"/>
</dbReference>
<dbReference type="InterPro" id="IPR017154">
    <property type="entry name" value="PC4-like"/>
</dbReference>
<reference evidence="2 3" key="1">
    <citation type="submission" date="2016-10" db="EMBL/GenBank/DDBJ databases">
        <authorList>
            <person name="de Groot N.N."/>
        </authorList>
    </citation>
    <scope>NUCLEOTIDE SEQUENCE [LARGE SCALE GENOMIC DNA]</scope>
    <source>
        <strain evidence="2 3">CGMCC 1.5012</strain>
    </source>
</reference>
<name>A0A1G9YBV0_9FIRM</name>
<protein>
    <recommendedName>
        <fullName evidence="1">Transcriptional coactivator p15 (PC4) C-terminal domain-containing protein</fullName>
    </recommendedName>
</protein>